<evidence type="ECO:0000313" key="1">
    <source>
        <dbReference type="EMBL" id="TCG02716.1"/>
    </source>
</evidence>
<organism evidence="1 2">
    <name type="scientific">Paraburkholderia steynii</name>
    <dbReference type="NCBI Taxonomy" id="1245441"/>
    <lineage>
        <taxon>Bacteria</taxon>
        <taxon>Pseudomonadati</taxon>
        <taxon>Pseudomonadota</taxon>
        <taxon>Betaproteobacteria</taxon>
        <taxon>Burkholderiales</taxon>
        <taxon>Burkholderiaceae</taxon>
        <taxon>Paraburkholderia</taxon>
    </lineage>
</organism>
<accession>A0A4R0WYE9</accession>
<name>A0A4R0WYE9_9BURK</name>
<dbReference type="Proteomes" id="UP000294200">
    <property type="component" value="Unassembled WGS sequence"/>
</dbReference>
<protein>
    <submittedName>
        <fullName evidence="1">Uncharacterized protein</fullName>
    </submittedName>
</protein>
<dbReference type="EMBL" id="MWML01000822">
    <property type="protein sequence ID" value="TCG02716.1"/>
    <property type="molecule type" value="Genomic_DNA"/>
</dbReference>
<gene>
    <name evidence="1" type="ORF">BZM27_53795</name>
</gene>
<proteinExistence type="predicted"/>
<comment type="caution">
    <text evidence="1">The sequence shown here is derived from an EMBL/GenBank/DDBJ whole genome shotgun (WGS) entry which is preliminary data.</text>
</comment>
<sequence length="78" mass="8920">MPQNQLSHESDSVYDTQGHVGMLEHMLKYIIDNTLSFWQILAVLVNSVPSHRARRVDARLHHLTGRLSSRILGTPFAR</sequence>
<evidence type="ECO:0000313" key="2">
    <source>
        <dbReference type="Proteomes" id="UP000294200"/>
    </source>
</evidence>
<keyword evidence="2" id="KW-1185">Reference proteome</keyword>
<dbReference type="AlphaFoldDB" id="A0A4R0WYE9"/>
<reference evidence="1 2" key="1">
    <citation type="submission" date="2017-02" db="EMBL/GenBank/DDBJ databases">
        <title>Paraburkholderia sophoroidis sp. nov. and Paraburkholderia steynii sp. nov. rhizobial symbionts of the fynbos legume Hypocalyptus sophoroides.</title>
        <authorList>
            <person name="Steenkamp E.T."/>
            <person name="Beukes C.W."/>
            <person name="Van Zyl E."/>
            <person name="Avontuur J."/>
            <person name="Chan W.Y."/>
            <person name="Hassen A."/>
            <person name="Palmer M."/>
            <person name="Mthombeni L."/>
            <person name="Phalane F."/>
            <person name="Sereme K."/>
            <person name="Venter S.N."/>
        </authorList>
    </citation>
    <scope>NUCLEOTIDE SEQUENCE [LARGE SCALE GENOMIC DNA]</scope>
    <source>
        <strain evidence="1 2">HC1.1ba</strain>
    </source>
</reference>